<name>A0A0B5ELT6_STRA4</name>
<proteinExistence type="predicted"/>
<keyword evidence="3" id="KW-1185">Reference proteome</keyword>
<evidence type="ECO:0000313" key="2">
    <source>
        <dbReference type="EMBL" id="AJE83368.1"/>
    </source>
</evidence>
<sequence>MSPALRRVPRGLPVEPAALARKRTGGRFSPGPESLGTSGPRQTEPLVNFASRTRRNHRAGIREMLWILVKTCG</sequence>
<protein>
    <submittedName>
        <fullName evidence="2">Uncharacterized protein</fullName>
    </submittedName>
</protein>
<organism evidence="2 3">
    <name type="scientific">Streptomyces albus (strain ATCC 21838 / DSM 41398 / FERM P-419 / JCM 4703 / NBRC 107858)</name>
    <dbReference type="NCBI Taxonomy" id="1081613"/>
    <lineage>
        <taxon>Bacteria</taxon>
        <taxon>Bacillati</taxon>
        <taxon>Actinomycetota</taxon>
        <taxon>Actinomycetes</taxon>
        <taxon>Kitasatosporales</taxon>
        <taxon>Streptomycetaceae</taxon>
        <taxon>Streptomyces</taxon>
    </lineage>
</organism>
<dbReference type="KEGG" id="sals:SLNWT_2992"/>
<dbReference type="AlphaFoldDB" id="A0A0B5ELT6"/>
<dbReference type="Proteomes" id="UP000031523">
    <property type="component" value="Chromosome"/>
</dbReference>
<feature type="region of interest" description="Disordered" evidence="1">
    <location>
        <begin position="1"/>
        <end position="44"/>
    </location>
</feature>
<accession>A0A0B5ELT6</accession>
<evidence type="ECO:0000256" key="1">
    <source>
        <dbReference type="SAM" id="MobiDB-lite"/>
    </source>
</evidence>
<evidence type="ECO:0000313" key="3">
    <source>
        <dbReference type="Proteomes" id="UP000031523"/>
    </source>
</evidence>
<reference evidence="2 3" key="1">
    <citation type="submission" date="2015-01" db="EMBL/GenBank/DDBJ databases">
        <title>Enhanced salinomycin production by adjusting the supply of polyketide extender units in Streptomyce albus DSM 41398.</title>
        <authorList>
            <person name="Lu C."/>
        </authorList>
    </citation>
    <scope>NUCLEOTIDE SEQUENCE [LARGE SCALE GENOMIC DNA]</scope>
    <source>
        <strain evidence="3">ATCC 21838 / DSM 41398 / FERM P-419 / JCM 4703 / NBRC 107858</strain>
    </source>
</reference>
<gene>
    <name evidence="2" type="ORF">SLNWT_2992</name>
</gene>
<dbReference type="EMBL" id="CP010519">
    <property type="protein sequence ID" value="AJE83368.1"/>
    <property type="molecule type" value="Genomic_DNA"/>
</dbReference>